<protein>
    <recommendedName>
        <fullName evidence="1">Aminoglycoside phosphotransferase domain-containing protein</fullName>
    </recommendedName>
</protein>
<organism evidence="2 3">
    <name type="scientific">Candidatus Roizmanbacteria bacterium RIFCSPLOWO2_01_FULL_38_11</name>
    <dbReference type="NCBI Taxonomy" id="1802060"/>
    <lineage>
        <taxon>Bacteria</taxon>
        <taxon>Candidatus Roizmaniibacteriota</taxon>
    </lineage>
</organism>
<evidence type="ECO:0000313" key="2">
    <source>
        <dbReference type="EMBL" id="OGK44431.1"/>
    </source>
</evidence>
<dbReference type="InterPro" id="IPR011009">
    <property type="entry name" value="Kinase-like_dom_sf"/>
</dbReference>
<dbReference type="InterPro" id="IPR051678">
    <property type="entry name" value="AGP_Transferase"/>
</dbReference>
<sequence length="119" mass="13757">MSDEGTLTHGDFSAGNIQVNEGKIVGIFDFEFAFIADPLWDLQKLPISFQLGSNFDKKEFLRGYGKEIFTDQEKVRVKMYCYIQGVWEIWATITQHMSFTETHIQEGVDLIRNTIEIDI</sequence>
<dbReference type="Gene3D" id="3.90.1200.10">
    <property type="match status" value="1"/>
</dbReference>
<gene>
    <name evidence="2" type="ORF">A2957_02020</name>
</gene>
<dbReference type="Proteomes" id="UP000179072">
    <property type="component" value="Unassembled WGS sequence"/>
</dbReference>
<evidence type="ECO:0000259" key="1">
    <source>
        <dbReference type="Pfam" id="PF01636"/>
    </source>
</evidence>
<dbReference type="STRING" id="1802060.A2957_02020"/>
<reference evidence="2 3" key="1">
    <citation type="journal article" date="2016" name="Nat. Commun.">
        <title>Thousands of microbial genomes shed light on interconnected biogeochemical processes in an aquifer system.</title>
        <authorList>
            <person name="Anantharaman K."/>
            <person name="Brown C.T."/>
            <person name="Hug L.A."/>
            <person name="Sharon I."/>
            <person name="Castelle C.J."/>
            <person name="Probst A.J."/>
            <person name="Thomas B.C."/>
            <person name="Singh A."/>
            <person name="Wilkins M.J."/>
            <person name="Karaoz U."/>
            <person name="Brodie E.L."/>
            <person name="Williams K.H."/>
            <person name="Hubbard S.S."/>
            <person name="Banfield J.F."/>
        </authorList>
    </citation>
    <scope>NUCLEOTIDE SEQUENCE [LARGE SCALE GENOMIC DNA]</scope>
</reference>
<accession>A0A1F7IM12</accession>
<dbReference type="EMBL" id="MGAK01000016">
    <property type="protein sequence ID" value="OGK44431.1"/>
    <property type="molecule type" value="Genomic_DNA"/>
</dbReference>
<proteinExistence type="predicted"/>
<dbReference type="PANTHER" id="PTHR21310">
    <property type="entry name" value="AMINOGLYCOSIDE PHOSPHOTRANSFERASE-RELATED-RELATED"/>
    <property type="match status" value="1"/>
</dbReference>
<comment type="caution">
    <text evidence="2">The sequence shown here is derived from an EMBL/GenBank/DDBJ whole genome shotgun (WGS) entry which is preliminary data.</text>
</comment>
<name>A0A1F7IM12_9BACT</name>
<evidence type="ECO:0000313" key="3">
    <source>
        <dbReference type="Proteomes" id="UP000179072"/>
    </source>
</evidence>
<dbReference type="Pfam" id="PF01636">
    <property type="entry name" value="APH"/>
    <property type="match status" value="1"/>
</dbReference>
<feature type="domain" description="Aminoglycoside phosphotransferase" evidence="1">
    <location>
        <begin position="5"/>
        <end position="65"/>
    </location>
</feature>
<dbReference type="InterPro" id="IPR002575">
    <property type="entry name" value="Aminoglycoside_PTrfase"/>
</dbReference>
<dbReference type="AlphaFoldDB" id="A0A1F7IM12"/>
<dbReference type="SUPFAM" id="SSF56112">
    <property type="entry name" value="Protein kinase-like (PK-like)"/>
    <property type="match status" value="1"/>
</dbReference>